<name>A0A9W6G2A6_9BACT</name>
<dbReference type="Pfam" id="PF09673">
    <property type="entry name" value="TrbC_Ftype"/>
    <property type="match status" value="1"/>
</dbReference>
<dbReference type="RefSeq" id="WP_214184453.1">
    <property type="nucleotide sequence ID" value="NZ_JAHCZI010000001.1"/>
</dbReference>
<evidence type="ECO:0008006" key="4">
    <source>
        <dbReference type="Google" id="ProtNLM"/>
    </source>
</evidence>
<proteinExistence type="predicted"/>
<feature type="signal peptide" evidence="1">
    <location>
        <begin position="1"/>
        <end position="21"/>
    </location>
</feature>
<reference evidence="2" key="1">
    <citation type="submission" date="2022-12" db="EMBL/GenBank/DDBJ databases">
        <title>Reference genome sequencing for broad-spectrum identification of bacterial and archaeal isolates by mass spectrometry.</title>
        <authorList>
            <person name="Sekiguchi Y."/>
            <person name="Tourlousse D.M."/>
        </authorList>
    </citation>
    <scope>NUCLEOTIDE SEQUENCE</scope>
    <source>
        <strain evidence="2">H2</strain>
    </source>
</reference>
<evidence type="ECO:0000313" key="3">
    <source>
        <dbReference type="Proteomes" id="UP001144352"/>
    </source>
</evidence>
<protein>
    <recommendedName>
        <fullName evidence="4">Conjugal transfer protein TrbC</fullName>
    </recommendedName>
</protein>
<dbReference type="InterPro" id="IPR019106">
    <property type="entry name" value="T4SS_TrbC"/>
</dbReference>
<keyword evidence="1" id="KW-0732">Signal</keyword>
<gene>
    <name evidence="2" type="ORF">GHYDROH2_31060</name>
</gene>
<accession>A0A9W6G2A6</accession>
<feature type="chain" id="PRO_5040766274" description="Conjugal transfer protein TrbC" evidence="1">
    <location>
        <begin position="22"/>
        <end position="328"/>
    </location>
</feature>
<dbReference type="EMBL" id="BSDS01000002">
    <property type="protein sequence ID" value="GLI39605.1"/>
    <property type="molecule type" value="Genomic_DNA"/>
</dbReference>
<evidence type="ECO:0000256" key="1">
    <source>
        <dbReference type="SAM" id="SignalP"/>
    </source>
</evidence>
<comment type="caution">
    <text evidence="2">The sequence shown here is derived from an EMBL/GenBank/DDBJ whole genome shotgun (WGS) entry which is preliminary data.</text>
</comment>
<evidence type="ECO:0000313" key="2">
    <source>
        <dbReference type="EMBL" id="GLI39605.1"/>
    </source>
</evidence>
<keyword evidence="3" id="KW-1185">Reference proteome</keyword>
<dbReference type="Proteomes" id="UP001144352">
    <property type="component" value="Unassembled WGS sequence"/>
</dbReference>
<dbReference type="AlphaFoldDB" id="A0A9W6G2A6"/>
<organism evidence="2 3">
    <name type="scientific">Geobacter hydrogenophilus</name>
    <dbReference type="NCBI Taxonomy" id="40983"/>
    <lineage>
        <taxon>Bacteria</taxon>
        <taxon>Pseudomonadati</taxon>
        <taxon>Thermodesulfobacteriota</taxon>
        <taxon>Desulfuromonadia</taxon>
        <taxon>Geobacterales</taxon>
        <taxon>Geobacteraceae</taxon>
        <taxon>Geobacter</taxon>
    </lineage>
</organism>
<sequence>MRRLCAQLISLLAIASPCAVAAAGTPGYIATPDTCCVVDRVAEDTVHLRKVGACTGKPGRAFIQSTLKKVKVVVEGALWKETDVEGLTVPDLANSLSNADRLAKQMTVPGNRHEKEMTDLAGTLDSYYHSDEFQLQVLNETERIKSEVFGDKITGYYADKGKEVSKGKLSASERVYVFISSAMPLATIRNYAASVARLGDPNVSLVMRGFVGGVSKIQPTIGFIASVLQRDPACRPQDGDCEMLPAGLVVDPLLFRRYRIDRVPAVVYVRGLKAEDAGLSEGDPKNTAISDHYAAYGDARLEYLLDQIRKESDSDSLAALLATPGDRK</sequence>